<dbReference type="Pfam" id="PF00015">
    <property type="entry name" value="MCPsignal"/>
    <property type="match status" value="1"/>
</dbReference>
<dbReference type="PRINTS" id="PR00260">
    <property type="entry name" value="CHEMTRNSDUCR"/>
</dbReference>
<evidence type="ECO:0000259" key="7">
    <source>
        <dbReference type="PROSITE" id="PS50885"/>
    </source>
</evidence>
<feature type="region of interest" description="Disordered" evidence="4">
    <location>
        <begin position="531"/>
        <end position="550"/>
    </location>
</feature>
<evidence type="ECO:0000256" key="2">
    <source>
        <dbReference type="ARBA" id="ARBA00029447"/>
    </source>
</evidence>
<dbReference type="PROSITE" id="PS50111">
    <property type="entry name" value="CHEMOTAXIS_TRANSDUC_2"/>
    <property type="match status" value="1"/>
</dbReference>
<dbReference type="EMBL" id="VBOZ01000004">
    <property type="protein sequence ID" value="TMQ67102.1"/>
    <property type="molecule type" value="Genomic_DNA"/>
</dbReference>
<evidence type="ECO:0000256" key="5">
    <source>
        <dbReference type="SAM" id="Phobius"/>
    </source>
</evidence>
<dbReference type="InterPro" id="IPR003660">
    <property type="entry name" value="HAMP_dom"/>
</dbReference>
<dbReference type="AlphaFoldDB" id="A0A538TTZ1"/>
<evidence type="ECO:0000313" key="8">
    <source>
        <dbReference type="EMBL" id="TMQ67102.1"/>
    </source>
</evidence>
<keyword evidence="5" id="KW-1133">Transmembrane helix</keyword>
<evidence type="ECO:0000259" key="6">
    <source>
        <dbReference type="PROSITE" id="PS50111"/>
    </source>
</evidence>
<dbReference type="PROSITE" id="PS50885">
    <property type="entry name" value="HAMP"/>
    <property type="match status" value="1"/>
</dbReference>
<accession>A0A538TTZ1</accession>
<evidence type="ECO:0000256" key="1">
    <source>
        <dbReference type="ARBA" id="ARBA00023224"/>
    </source>
</evidence>
<dbReference type="InterPro" id="IPR004089">
    <property type="entry name" value="MCPsignal_dom"/>
</dbReference>
<dbReference type="Pfam" id="PF00672">
    <property type="entry name" value="HAMP"/>
    <property type="match status" value="1"/>
</dbReference>
<organism evidence="8 9">
    <name type="scientific">Eiseniibacteriota bacterium</name>
    <dbReference type="NCBI Taxonomy" id="2212470"/>
    <lineage>
        <taxon>Bacteria</taxon>
        <taxon>Candidatus Eiseniibacteriota</taxon>
    </lineage>
</organism>
<feature type="transmembrane region" description="Helical" evidence="5">
    <location>
        <begin position="193"/>
        <end position="212"/>
    </location>
</feature>
<dbReference type="GO" id="GO:0007165">
    <property type="term" value="P:signal transduction"/>
    <property type="evidence" value="ECO:0007669"/>
    <property type="project" value="UniProtKB-KW"/>
</dbReference>
<feature type="domain" description="HAMP" evidence="7">
    <location>
        <begin position="214"/>
        <end position="266"/>
    </location>
</feature>
<gene>
    <name evidence="8" type="ORF">E6K79_00820</name>
</gene>
<feature type="domain" description="Methyl-accepting transducer" evidence="6">
    <location>
        <begin position="285"/>
        <end position="514"/>
    </location>
</feature>
<name>A0A538TTZ1_UNCEI</name>
<dbReference type="Gene3D" id="1.10.287.950">
    <property type="entry name" value="Methyl-accepting chemotaxis protein"/>
    <property type="match status" value="1"/>
</dbReference>
<dbReference type="PANTHER" id="PTHR32089">
    <property type="entry name" value="METHYL-ACCEPTING CHEMOTAXIS PROTEIN MCPB"/>
    <property type="match status" value="1"/>
</dbReference>
<dbReference type="SMART" id="SM00304">
    <property type="entry name" value="HAMP"/>
    <property type="match status" value="1"/>
</dbReference>
<dbReference type="InterPro" id="IPR004090">
    <property type="entry name" value="Chemotax_Me-accpt_rcpt"/>
</dbReference>
<dbReference type="SMART" id="SM00283">
    <property type="entry name" value="MA"/>
    <property type="match status" value="1"/>
</dbReference>
<dbReference type="GO" id="GO:0004888">
    <property type="term" value="F:transmembrane signaling receptor activity"/>
    <property type="evidence" value="ECO:0007669"/>
    <property type="project" value="InterPro"/>
</dbReference>
<dbReference type="GO" id="GO:0006935">
    <property type="term" value="P:chemotaxis"/>
    <property type="evidence" value="ECO:0007669"/>
    <property type="project" value="InterPro"/>
</dbReference>
<keyword evidence="5" id="KW-0812">Transmembrane</keyword>
<dbReference type="CDD" id="cd06225">
    <property type="entry name" value="HAMP"/>
    <property type="match status" value="1"/>
</dbReference>
<protein>
    <submittedName>
        <fullName evidence="8">Methyl-accepting chemotaxis protein</fullName>
    </submittedName>
</protein>
<dbReference type="GO" id="GO:0016020">
    <property type="term" value="C:membrane"/>
    <property type="evidence" value="ECO:0007669"/>
    <property type="project" value="InterPro"/>
</dbReference>
<dbReference type="PANTHER" id="PTHR32089:SF112">
    <property type="entry name" value="LYSOZYME-LIKE PROTEIN-RELATED"/>
    <property type="match status" value="1"/>
</dbReference>
<evidence type="ECO:0000256" key="4">
    <source>
        <dbReference type="SAM" id="MobiDB-lite"/>
    </source>
</evidence>
<sequence length="564" mass="61257">MFILTIRRQLLGSALLSLAGFVLFGVVSYFTLNELKISGPRYKRIAQGKDLIADVVPPPEFLVESFLAVHQMIDEPDRHRLEELITQSQQFRANFEERHDYWARTLREGSLRDAMNIRSYQPAKEFFRVRDEEFIPAVRRGDREAARVLANTTLKRLFEQHRNAVLQVVHLALVQNAQEEESATAFAEQRTTLIPLVGIMIVSITIGIALWLSRRILYAIEQTKRVAERTAGGDLTSQVEYNSPDELGQLAISTNQMVRSLRDVLSHIGKRAVTLATASGDLSTVSSQMIASAEETSRQASVVSSGSEQISRNVESVSVSVEEMIASIQEISKNTSEAAQVASVAATEANSTNIAVNKLGASSVEIGKVVQVINTIAQQTNLLALNAAIEAARAGGAGKGFAVVANEVKELAMETASATKDISFKIEAIQTDTTAAIQAIGKISDTIQQIRDISNSIATAIEEQLAASGEIGRNLSEAARGSNEISAGIVKVAEIAKDTAGGSENTQKAAEELARLATELRELTLRFRYTDGDSEETHGPPRVLRVDPPAAVRRGTVKYMDAAS</sequence>
<comment type="similarity">
    <text evidence="2">Belongs to the methyl-accepting chemotaxis (MCP) protein family.</text>
</comment>
<dbReference type="Proteomes" id="UP000317691">
    <property type="component" value="Unassembled WGS sequence"/>
</dbReference>
<proteinExistence type="inferred from homology"/>
<keyword evidence="1 3" id="KW-0807">Transducer</keyword>
<reference evidence="8 9" key="1">
    <citation type="journal article" date="2019" name="Nat. Microbiol.">
        <title>Mediterranean grassland soil C-N compound turnover is dependent on rainfall and depth, and is mediated by genomically divergent microorganisms.</title>
        <authorList>
            <person name="Diamond S."/>
            <person name="Andeer P.F."/>
            <person name="Li Z."/>
            <person name="Crits-Christoph A."/>
            <person name="Burstein D."/>
            <person name="Anantharaman K."/>
            <person name="Lane K.R."/>
            <person name="Thomas B.C."/>
            <person name="Pan C."/>
            <person name="Northen T.R."/>
            <person name="Banfield J.F."/>
        </authorList>
    </citation>
    <scope>NUCLEOTIDE SEQUENCE [LARGE SCALE GENOMIC DNA]</scope>
    <source>
        <strain evidence="8">WS_9</strain>
    </source>
</reference>
<evidence type="ECO:0000256" key="3">
    <source>
        <dbReference type="PROSITE-ProRule" id="PRU00284"/>
    </source>
</evidence>
<comment type="caution">
    <text evidence="8">The sequence shown here is derived from an EMBL/GenBank/DDBJ whole genome shotgun (WGS) entry which is preliminary data.</text>
</comment>
<evidence type="ECO:0000313" key="9">
    <source>
        <dbReference type="Proteomes" id="UP000317691"/>
    </source>
</evidence>
<keyword evidence="5" id="KW-0472">Membrane</keyword>
<dbReference type="SUPFAM" id="SSF58104">
    <property type="entry name" value="Methyl-accepting chemotaxis protein (MCP) signaling domain"/>
    <property type="match status" value="1"/>
</dbReference>